<keyword evidence="2" id="KW-1185">Reference proteome</keyword>
<proteinExistence type="predicted"/>
<accession>A0A0Q3MI42</accession>
<comment type="caution">
    <text evidence="1">The sequence shown here is derived from an EMBL/GenBank/DDBJ whole genome shotgun (WGS) entry which is preliminary data.</text>
</comment>
<evidence type="ECO:0000313" key="1">
    <source>
        <dbReference type="EMBL" id="KQK82151.1"/>
    </source>
</evidence>
<name>A0A0Q3MI42_AMAAE</name>
<reference evidence="1 2" key="1">
    <citation type="submission" date="2015-10" db="EMBL/GenBank/DDBJ databases">
        <authorList>
            <person name="Gilbert D.G."/>
        </authorList>
    </citation>
    <scope>NUCLEOTIDE SEQUENCE [LARGE SCALE GENOMIC DNA]</scope>
    <source>
        <strain evidence="1">FVVF132</strain>
    </source>
</reference>
<dbReference type="AlphaFoldDB" id="A0A0Q3MI42"/>
<evidence type="ECO:0000313" key="2">
    <source>
        <dbReference type="Proteomes" id="UP000051836"/>
    </source>
</evidence>
<sequence>MAAPLCLHLRLFRTSGVELLPSLKLNDKMEGKLSPVAVDCLKADSHLGAHSPVKRRAYTNSCLLKTDGEWSWIGHSPTVFFYTLCEISSSMLRMSTRNLDYFWPASGYVDTVIVPLDIHMTVCMMLDLMKPNWGYITIFEDTVWDHMPE</sequence>
<dbReference type="Proteomes" id="UP000051836">
    <property type="component" value="Unassembled WGS sequence"/>
</dbReference>
<protein>
    <submittedName>
        <fullName evidence="1">Uncharacterized protein</fullName>
    </submittedName>
</protein>
<organism evidence="1 2">
    <name type="scientific">Amazona aestiva</name>
    <name type="common">Blue-fronted Amazon parrot</name>
    <dbReference type="NCBI Taxonomy" id="12930"/>
    <lineage>
        <taxon>Eukaryota</taxon>
        <taxon>Metazoa</taxon>
        <taxon>Chordata</taxon>
        <taxon>Craniata</taxon>
        <taxon>Vertebrata</taxon>
        <taxon>Euteleostomi</taxon>
        <taxon>Archelosauria</taxon>
        <taxon>Archosauria</taxon>
        <taxon>Dinosauria</taxon>
        <taxon>Saurischia</taxon>
        <taxon>Theropoda</taxon>
        <taxon>Coelurosauria</taxon>
        <taxon>Aves</taxon>
        <taxon>Neognathae</taxon>
        <taxon>Neoaves</taxon>
        <taxon>Telluraves</taxon>
        <taxon>Australaves</taxon>
        <taxon>Psittaciformes</taxon>
        <taxon>Psittacidae</taxon>
        <taxon>Amazona</taxon>
    </lineage>
</organism>
<dbReference type="EMBL" id="LMAW01001980">
    <property type="protein sequence ID" value="KQK82151.1"/>
    <property type="molecule type" value="Genomic_DNA"/>
</dbReference>
<gene>
    <name evidence="1" type="ORF">AAES_73013</name>
</gene>